<feature type="compositionally biased region" description="Low complexity" evidence="2">
    <location>
        <begin position="100"/>
        <end position="113"/>
    </location>
</feature>
<dbReference type="RefSeq" id="XP_044720948.1">
    <property type="nucleotide sequence ID" value="XM_044864416.1"/>
</dbReference>
<gene>
    <name evidence="3" type="ORF">HRG_05945</name>
</gene>
<keyword evidence="1" id="KW-0175">Coiled coil</keyword>
<proteinExistence type="predicted"/>
<dbReference type="EMBL" id="JAIZPD010000005">
    <property type="protein sequence ID" value="KAH0963435.1"/>
    <property type="molecule type" value="Genomic_DNA"/>
</dbReference>
<dbReference type="AlphaFoldDB" id="A0A9P8MY81"/>
<evidence type="ECO:0000313" key="4">
    <source>
        <dbReference type="Proteomes" id="UP000824596"/>
    </source>
</evidence>
<accession>A0A9P8MY81</accession>
<evidence type="ECO:0000313" key="3">
    <source>
        <dbReference type="EMBL" id="KAH0963435.1"/>
    </source>
</evidence>
<sequence length="293" mass="33766">MPPKAYEPGTKTEFILREKTRACKQLFQKCLHIPDIDEDDWLAQKSAEFNLCTSGLKADKHGPDSLDSRLRLRPDIRDVVADLLDGLVTALSKYQEIDRSPSSWSDMSDSIGSRPESRADHDSGNPNRDLFQEQRLYVETNLEILIRIHAAIKKSGLKLRNQRADDELKRAEENYQLQKVALGEHQALYGSDGSIGHHERFRRFLNRLVLRNGYTESLIRYIASNIQAFIVAHGTESEDDPYLILQEKLLVIFRAHLYDPARLTTVQRRLIDAKVERTRISVEPSGRSRYLRR</sequence>
<keyword evidence="4" id="KW-1185">Reference proteome</keyword>
<feature type="region of interest" description="Disordered" evidence="2">
    <location>
        <begin position="100"/>
        <end position="128"/>
    </location>
</feature>
<reference evidence="3" key="1">
    <citation type="submission" date="2021-09" db="EMBL/GenBank/DDBJ databases">
        <title>A high-quality genome of the endoparasitic fungus Hirsutella rhossiliensis with a comparison of Hirsutella genomes reveals transposable elements contributing to genome size variation.</title>
        <authorList>
            <person name="Lin R."/>
            <person name="Jiao Y."/>
            <person name="Sun X."/>
            <person name="Ling J."/>
            <person name="Xie B."/>
            <person name="Cheng X."/>
        </authorList>
    </citation>
    <scope>NUCLEOTIDE SEQUENCE</scope>
    <source>
        <strain evidence="3">HR02</strain>
    </source>
</reference>
<organism evidence="3 4">
    <name type="scientific">Hirsutella rhossiliensis</name>
    <dbReference type="NCBI Taxonomy" id="111463"/>
    <lineage>
        <taxon>Eukaryota</taxon>
        <taxon>Fungi</taxon>
        <taxon>Dikarya</taxon>
        <taxon>Ascomycota</taxon>
        <taxon>Pezizomycotina</taxon>
        <taxon>Sordariomycetes</taxon>
        <taxon>Hypocreomycetidae</taxon>
        <taxon>Hypocreales</taxon>
        <taxon>Ophiocordycipitaceae</taxon>
        <taxon>Hirsutella</taxon>
    </lineage>
</organism>
<dbReference type="GeneID" id="68355074"/>
<dbReference type="Proteomes" id="UP000824596">
    <property type="component" value="Unassembled WGS sequence"/>
</dbReference>
<comment type="caution">
    <text evidence="3">The sequence shown here is derived from an EMBL/GenBank/DDBJ whole genome shotgun (WGS) entry which is preliminary data.</text>
</comment>
<evidence type="ECO:0000256" key="2">
    <source>
        <dbReference type="SAM" id="MobiDB-lite"/>
    </source>
</evidence>
<dbReference type="OrthoDB" id="2963168at2759"/>
<protein>
    <submittedName>
        <fullName evidence="3">Uncharacterized protein</fullName>
    </submittedName>
</protein>
<evidence type="ECO:0000256" key="1">
    <source>
        <dbReference type="SAM" id="Coils"/>
    </source>
</evidence>
<name>A0A9P8MY81_9HYPO</name>
<feature type="coiled-coil region" evidence="1">
    <location>
        <begin position="154"/>
        <end position="181"/>
    </location>
</feature>